<protein>
    <submittedName>
        <fullName evidence="2">Uncharacterized protein</fullName>
    </submittedName>
</protein>
<gene>
    <name evidence="2" type="ORF">Hypma_014120</name>
</gene>
<evidence type="ECO:0000313" key="3">
    <source>
        <dbReference type="Proteomes" id="UP000076154"/>
    </source>
</evidence>
<dbReference type="Gene3D" id="1.20.1280.50">
    <property type="match status" value="1"/>
</dbReference>
<sequence>MENTQPDDEDVQPLTPHQAELESAMSDNETILSEEARLDATRRLAGSQRAVALLDEFLREPLLRRESELSLIASYRAALAPQRKLPNELLSNIFAHCVSGLTEVPATKDKAPWSLSYVCSRWRQVVLAQHDLWRRPLFIIDGFQWDCRVNPGRRYASLMADVLSRTGRSMLSLKFYFKRGRQGDWELRHISQCLISYADRLHELSILEKAGESQDFPSDALNFLEDIPFPNLSSMEVSVPIFDLPAPFDWLRLQHLELANIEIGVVPDFHMLRALLSQCTSLLSLTLRVNLPTSPVSGIPAVMPKLTDLVLYVGNVNGQIITSIFDILAFPNLKQLVILEDEDAIWEFGLTSVVIRSGLLSKLYVNFYLPDSEWDDLLAGLPCLSEVILPWGSLMTPSTIRSISHGDLGPSLTKLLCEASNSLDLFLDMLEVRMSTMSHGTQIKDVGLIFDHLEEGCSSPDAQLELEQWRNHPRVMELKKQGVNLSLFRSGEVAVDEFVFPCEYRRTDMYDY</sequence>
<keyword evidence="3" id="KW-1185">Reference proteome</keyword>
<evidence type="ECO:0000313" key="2">
    <source>
        <dbReference type="EMBL" id="RDB30103.1"/>
    </source>
</evidence>
<reference evidence="2" key="1">
    <citation type="submission" date="2018-04" db="EMBL/GenBank/DDBJ databases">
        <title>Whole genome sequencing of Hypsizygus marmoreus.</title>
        <authorList>
            <person name="Choi I.-G."/>
            <person name="Min B."/>
            <person name="Kim J.-G."/>
            <person name="Kim S."/>
            <person name="Oh Y.-L."/>
            <person name="Kong W.-S."/>
            <person name="Park H."/>
            <person name="Jeong J."/>
            <person name="Song E.-S."/>
        </authorList>
    </citation>
    <scope>NUCLEOTIDE SEQUENCE [LARGE SCALE GENOMIC DNA]</scope>
    <source>
        <strain evidence="2">51987-8</strain>
    </source>
</reference>
<dbReference type="AlphaFoldDB" id="A0A369KEA1"/>
<feature type="compositionally biased region" description="Acidic residues" evidence="1">
    <location>
        <begin position="1"/>
        <end position="11"/>
    </location>
</feature>
<dbReference type="Gene3D" id="3.80.10.10">
    <property type="entry name" value="Ribonuclease Inhibitor"/>
    <property type="match status" value="1"/>
</dbReference>
<dbReference type="Proteomes" id="UP000076154">
    <property type="component" value="Unassembled WGS sequence"/>
</dbReference>
<dbReference type="OrthoDB" id="3268380at2759"/>
<evidence type="ECO:0000256" key="1">
    <source>
        <dbReference type="SAM" id="MobiDB-lite"/>
    </source>
</evidence>
<dbReference type="SUPFAM" id="SSF52047">
    <property type="entry name" value="RNI-like"/>
    <property type="match status" value="1"/>
</dbReference>
<dbReference type="EMBL" id="LUEZ02000009">
    <property type="protein sequence ID" value="RDB30103.1"/>
    <property type="molecule type" value="Genomic_DNA"/>
</dbReference>
<comment type="caution">
    <text evidence="2">The sequence shown here is derived from an EMBL/GenBank/DDBJ whole genome shotgun (WGS) entry which is preliminary data.</text>
</comment>
<accession>A0A369KEA1</accession>
<dbReference type="InParanoid" id="A0A369KEA1"/>
<organism evidence="2 3">
    <name type="scientific">Hypsizygus marmoreus</name>
    <name type="common">White beech mushroom</name>
    <name type="synonym">Agaricus marmoreus</name>
    <dbReference type="NCBI Taxonomy" id="39966"/>
    <lineage>
        <taxon>Eukaryota</taxon>
        <taxon>Fungi</taxon>
        <taxon>Dikarya</taxon>
        <taxon>Basidiomycota</taxon>
        <taxon>Agaricomycotina</taxon>
        <taxon>Agaricomycetes</taxon>
        <taxon>Agaricomycetidae</taxon>
        <taxon>Agaricales</taxon>
        <taxon>Tricholomatineae</taxon>
        <taxon>Lyophyllaceae</taxon>
        <taxon>Hypsizygus</taxon>
    </lineage>
</organism>
<dbReference type="InterPro" id="IPR032675">
    <property type="entry name" value="LRR_dom_sf"/>
</dbReference>
<feature type="region of interest" description="Disordered" evidence="1">
    <location>
        <begin position="1"/>
        <end position="24"/>
    </location>
</feature>
<proteinExistence type="predicted"/>
<name>A0A369KEA1_HYPMA</name>